<sequence>MAHSQEVRAPPGDLRISWVNWNTACVLMPASDHVEQIEARLLDSTGRPWSYPLLRPPVVRGTDIMDFEWVKAARQVPVFTQPPSAHYHPEQKSMHIQFYFWTALDRSNRTFWTPDQRFGWKLGWKPKDMRGIMRW</sequence>
<accession>A0A9W8UEZ4</accession>
<evidence type="ECO:0000313" key="1">
    <source>
        <dbReference type="EMBL" id="KAJ4023785.1"/>
    </source>
</evidence>
<organism evidence="1 2">
    <name type="scientific">Fusarium irregulare</name>
    <dbReference type="NCBI Taxonomy" id="2494466"/>
    <lineage>
        <taxon>Eukaryota</taxon>
        <taxon>Fungi</taxon>
        <taxon>Dikarya</taxon>
        <taxon>Ascomycota</taxon>
        <taxon>Pezizomycotina</taxon>
        <taxon>Sordariomycetes</taxon>
        <taxon>Hypocreomycetidae</taxon>
        <taxon>Hypocreales</taxon>
        <taxon>Nectriaceae</taxon>
        <taxon>Fusarium</taxon>
        <taxon>Fusarium incarnatum-equiseti species complex</taxon>
    </lineage>
</organism>
<gene>
    <name evidence="1" type="ORF">NW766_000007</name>
</gene>
<reference evidence="1" key="1">
    <citation type="submission" date="2022-10" db="EMBL/GenBank/DDBJ databases">
        <title>Fusarium specimens isolated from Avocado Roots.</title>
        <authorList>
            <person name="Stajich J."/>
            <person name="Roper C."/>
            <person name="Heimlech-Rivalta G."/>
        </authorList>
    </citation>
    <scope>NUCLEOTIDE SEQUENCE</scope>
    <source>
        <strain evidence="1">CF00143</strain>
    </source>
</reference>
<proteinExistence type="predicted"/>
<dbReference type="EMBL" id="JAPDHF010000001">
    <property type="protein sequence ID" value="KAJ4023785.1"/>
    <property type="molecule type" value="Genomic_DNA"/>
</dbReference>
<evidence type="ECO:0000313" key="2">
    <source>
        <dbReference type="Proteomes" id="UP001152130"/>
    </source>
</evidence>
<keyword evidence="2" id="KW-1185">Reference proteome</keyword>
<dbReference type="Proteomes" id="UP001152130">
    <property type="component" value="Unassembled WGS sequence"/>
</dbReference>
<dbReference type="AlphaFoldDB" id="A0A9W8UEZ4"/>
<comment type="caution">
    <text evidence="1">The sequence shown here is derived from an EMBL/GenBank/DDBJ whole genome shotgun (WGS) entry which is preliminary data.</text>
</comment>
<name>A0A9W8UEZ4_9HYPO</name>
<protein>
    <submittedName>
        <fullName evidence="1">Uncharacterized protein</fullName>
    </submittedName>
</protein>